<dbReference type="AlphaFoldDB" id="A0AAU8K688"/>
<reference evidence="1" key="1">
    <citation type="submission" date="2024-06" db="EMBL/GenBank/DDBJ databases">
        <title>The genome sequences of Kitasatospora sp. strain HUAS MG31.</title>
        <authorList>
            <person name="Mo P."/>
        </authorList>
    </citation>
    <scope>NUCLEOTIDE SEQUENCE</scope>
    <source>
        <strain evidence="1">HUAS MG31</strain>
        <plasmid evidence="1">punmamed1</plasmid>
    </source>
</reference>
<proteinExistence type="predicted"/>
<dbReference type="KEGG" id="kcm:ABWK59_35545"/>
<dbReference type="RefSeq" id="WP_354645220.1">
    <property type="nucleotide sequence ID" value="NZ_CP159873.1"/>
</dbReference>
<evidence type="ECO:0000313" key="1">
    <source>
        <dbReference type="EMBL" id="XCM84281.1"/>
    </source>
</evidence>
<protein>
    <submittedName>
        <fullName evidence="1">Uncharacterized protein</fullName>
    </submittedName>
</protein>
<geneLocation type="plasmid" evidence="1">
    <name>punmamed1</name>
</geneLocation>
<gene>
    <name evidence="1" type="ORF">ABWK59_35545</name>
</gene>
<organism evidence="1">
    <name type="scientific">Kitasatospora camelliae</name>
    <dbReference type="NCBI Taxonomy" id="3156397"/>
    <lineage>
        <taxon>Bacteria</taxon>
        <taxon>Bacillati</taxon>
        <taxon>Actinomycetota</taxon>
        <taxon>Actinomycetes</taxon>
        <taxon>Kitasatosporales</taxon>
        <taxon>Streptomycetaceae</taxon>
        <taxon>Kitasatospora</taxon>
    </lineage>
</organism>
<accession>A0AAU8K688</accession>
<keyword evidence="1" id="KW-0614">Plasmid</keyword>
<name>A0AAU8K688_9ACTN</name>
<dbReference type="EMBL" id="CP159873">
    <property type="protein sequence ID" value="XCM84281.1"/>
    <property type="molecule type" value="Genomic_DNA"/>
</dbReference>
<sequence length="143" mass="16189">MNSHELNAICDVCKNPIADGAGNVWIDKADLSRAERGVKEWEDAQREAARERDGVVMYSADDLLAYPEAARWAVTHRACDPEPDTSAYSFEVHRCRTWAELVDWTAHLMGKTWLQVTDWNVLLEEATAARGHRISPSVKPKIR</sequence>